<keyword evidence="2" id="KW-0732">Signal</keyword>
<dbReference type="SUPFAM" id="SSF48403">
    <property type="entry name" value="Ankyrin repeat"/>
    <property type="match status" value="1"/>
</dbReference>
<dbReference type="PRINTS" id="PR01415">
    <property type="entry name" value="ANKYRIN"/>
</dbReference>
<evidence type="ECO:0000256" key="1">
    <source>
        <dbReference type="PROSITE-ProRule" id="PRU00023"/>
    </source>
</evidence>
<feature type="signal peptide" evidence="2">
    <location>
        <begin position="1"/>
        <end position="22"/>
    </location>
</feature>
<protein>
    <submittedName>
        <fullName evidence="3">Ankyrin repeat domain-containing protein</fullName>
    </submittedName>
</protein>
<feature type="repeat" description="ANK" evidence="1">
    <location>
        <begin position="129"/>
        <end position="161"/>
    </location>
</feature>
<sequence>MRGWVTAGLAMAVAMATPAALAQSLNKSEGEEFLKAVNQDDGNTAVPLIEKSAGRIVNYRGYSGDTALHIATKKRQLDWVGFLLSKAADPNIGDEQGNTPLHLASQIGFTEAAEYLLRKGAKVDATNRTGETPLIIAVTQRQTRMVEMLLRAGANPDKSDHAAGYSARDYAKRDERNRDLIKLIETVKPTATKVSGPSLN</sequence>
<dbReference type="PROSITE" id="PS50297">
    <property type="entry name" value="ANK_REP_REGION"/>
    <property type="match status" value="3"/>
</dbReference>
<name>A0A516IRR9_9SPHN</name>
<dbReference type="PROSITE" id="PS50088">
    <property type="entry name" value="ANK_REPEAT"/>
    <property type="match status" value="3"/>
</dbReference>
<feature type="repeat" description="ANK" evidence="1">
    <location>
        <begin position="96"/>
        <end position="128"/>
    </location>
</feature>
<keyword evidence="4" id="KW-1185">Reference proteome</keyword>
<dbReference type="EMBL" id="CP041659">
    <property type="protein sequence ID" value="QDP19559.1"/>
    <property type="molecule type" value="Genomic_DNA"/>
</dbReference>
<dbReference type="Gene3D" id="1.25.40.20">
    <property type="entry name" value="Ankyrin repeat-containing domain"/>
    <property type="match status" value="1"/>
</dbReference>
<dbReference type="PANTHER" id="PTHR24183">
    <property type="entry name" value="FIBRONECTIN TYPE 3 AND ANKYRIN REPEAT DOMAINS PROTEIN 1"/>
    <property type="match status" value="1"/>
</dbReference>
<feature type="chain" id="PRO_5021997033" evidence="2">
    <location>
        <begin position="23"/>
        <end position="200"/>
    </location>
</feature>
<gene>
    <name evidence="3" type="ORF">FMM02_06040</name>
</gene>
<proteinExistence type="predicted"/>
<reference evidence="3 4" key="1">
    <citation type="submission" date="2019-07" db="EMBL/GenBank/DDBJ databases">
        <title>Sphingomonas AE3 Genome sequencing and assembly.</title>
        <authorList>
            <person name="Kim H."/>
        </authorList>
    </citation>
    <scope>NUCLEOTIDE SEQUENCE [LARGE SCALE GENOMIC DNA]</scope>
    <source>
        <strain evidence="3 4">AE3</strain>
    </source>
</reference>
<accession>A0A516IRR9</accession>
<dbReference type="OrthoDB" id="7390289at2"/>
<keyword evidence="1" id="KW-0040">ANK repeat</keyword>
<organism evidence="3 4">
    <name type="scientific">Sphingomonas xanthus</name>
    <dbReference type="NCBI Taxonomy" id="2594473"/>
    <lineage>
        <taxon>Bacteria</taxon>
        <taxon>Pseudomonadati</taxon>
        <taxon>Pseudomonadota</taxon>
        <taxon>Alphaproteobacteria</taxon>
        <taxon>Sphingomonadales</taxon>
        <taxon>Sphingomonadaceae</taxon>
        <taxon>Sphingomonas</taxon>
    </lineage>
</organism>
<dbReference type="SMART" id="SM00248">
    <property type="entry name" value="ANK"/>
    <property type="match status" value="3"/>
</dbReference>
<evidence type="ECO:0000313" key="4">
    <source>
        <dbReference type="Proteomes" id="UP000321857"/>
    </source>
</evidence>
<evidence type="ECO:0000256" key="2">
    <source>
        <dbReference type="SAM" id="SignalP"/>
    </source>
</evidence>
<dbReference type="Pfam" id="PF12796">
    <property type="entry name" value="Ank_2"/>
    <property type="match status" value="1"/>
</dbReference>
<dbReference type="KEGG" id="sxa:FMM02_06040"/>
<dbReference type="Proteomes" id="UP000321857">
    <property type="component" value="Chromosome"/>
</dbReference>
<dbReference type="PANTHER" id="PTHR24183:SF1">
    <property type="entry name" value="FIBRONECTIN TYPE 3 AND ANKYRIN REPEAT DOMAINS PROTEIN 1"/>
    <property type="match status" value="1"/>
</dbReference>
<dbReference type="InterPro" id="IPR036770">
    <property type="entry name" value="Ankyrin_rpt-contain_sf"/>
</dbReference>
<dbReference type="AlphaFoldDB" id="A0A516IRR9"/>
<dbReference type="InterPro" id="IPR002110">
    <property type="entry name" value="Ankyrin_rpt"/>
</dbReference>
<feature type="repeat" description="ANK" evidence="1">
    <location>
        <begin position="63"/>
        <end position="95"/>
    </location>
</feature>
<evidence type="ECO:0000313" key="3">
    <source>
        <dbReference type="EMBL" id="QDP19559.1"/>
    </source>
</evidence>